<protein>
    <submittedName>
        <fullName evidence="2">Uncharacterized protein</fullName>
    </submittedName>
</protein>
<keyword evidence="1" id="KW-0812">Transmembrane</keyword>
<evidence type="ECO:0000313" key="3">
    <source>
        <dbReference type="Proteomes" id="UP000234748"/>
    </source>
</evidence>
<gene>
    <name evidence="2" type="ORF">CUU66_23300</name>
</gene>
<accession>A0A2N5LZK7</accession>
<dbReference type="AlphaFoldDB" id="A0A2N5LZK7"/>
<reference evidence="2 3" key="1">
    <citation type="submission" date="2017-11" db="EMBL/GenBank/DDBJ databases">
        <title>Comparitive Functional Genomics of Dry Heat Resistant strains isolated from the Viking Spacecraft.</title>
        <authorList>
            <person name="Seuylemezian A."/>
            <person name="Cooper K."/>
            <person name="Vaishampayan P."/>
        </authorList>
    </citation>
    <scope>NUCLEOTIDE SEQUENCE [LARGE SCALE GENOMIC DNA]</scope>
    <source>
        <strain evidence="2 3">V1-29</strain>
    </source>
</reference>
<dbReference type="RefSeq" id="WP_101645787.1">
    <property type="nucleotide sequence ID" value="NZ_PGUY01000095.1"/>
</dbReference>
<name>A0A2N5LZK7_9BACI</name>
<feature type="transmembrane region" description="Helical" evidence="1">
    <location>
        <begin position="53"/>
        <end position="74"/>
    </location>
</feature>
<dbReference type="EMBL" id="PGUY01000095">
    <property type="protein sequence ID" value="PLT27544.1"/>
    <property type="molecule type" value="Genomic_DNA"/>
</dbReference>
<proteinExistence type="predicted"/>
<evidence type="ECO:0000256" key="1">
    <source>
        <dbReference type="SAM" id="Phobius"/>
    </source>
</evidence>
<keyword evidence="1" id="KW-0472">Membrane</keyword>
<evidence type="ECO:0000313" key="2">
    <source>
        <dbReference type="EMBL" id="PLT27544.1"/>
    </source>
</evidence>
<keyword evidence="3" id="KW-1185">Reference proteome</keyword>
<keyword evidence="1" id="KW-1133">Transmembrane helix</keyword>
<dbReference type="Proteomes" id="UP000234748">
    <property type="component" value="Unassembled WGS sequence"/>
</dbReference>
<organism evidence="2 3">
    <name type="scientific">Peribacillus deserti</name>
    <dbReference type="NCBI Taxonomy" id="673318"/>
    <lineage>
        <taxon>Bacteria</taxon>
        <taxon>Bacillati</taxon>
        <taxon>Bacillota</taxon>
        <taxon>Bacilli</taxon>
        <taxon>Bacillales</taxon>
        <taxon>Bacillaceae</taxon>
        <taxon>Peribacillus</taxon>
    </lineage>
</organism>
<sequence>MKALVGIFIAVQAILTGLILHGMHSISDSIIMASVHQKRDDFTISWGGNLDNTTYILLGVIVIAGVYLMVADILKNGK</sequence>
<comment type="caution">
    <text evidence="2">The sequence shown here is derived from an EMBL/GenBank/DDBJ whole genome shotgun (WGS) entry which is preliminary data.</text>
</comment>